<feature type="region of interest" description="Disordered" evidence="1">
    <location>
        <begin position="1"/>
        <end position="24"/>
    </location>
</feature>
<dbReference type="eggNOG" id="ENOG502SP00">
    <property type="taxonomic scope" value="Eukaryota"/>
</dbReference>
<feature type="transmembrane region" description="Helical" evidence="2">
    <location>
        <begin position="68"/>
        <end position="87"/>
    </location>
</feature>
<reference evidence="3" key="2">
    <citation type="submission" date="2015-06" db="UniProtKB">
        <authorList>
            <consortium name="EnsemblPlants"/>
        </authorList>
    </citation>
    <scope>IDENTIFICATION</scope>
</reference>
<reference evidence="4" key="1">
    <citation type="submission" date="2013-06" db="EMBL/GenBank/DDBJ databases">
        <authorList>
            <person name="Zhao Q."/>
        </authorList>
    </citation>
    <scope>NUCLEOTIDE SEQUENCE</scope>
    <source>
        <strain evidence="4">cv. W1943</strain>
    </source>
</reference>
<keyword evidence="2" id="KW-1133">Transmembrane helix</keyword>
<dbReference type="PANTHER" id="PTHR33133:SF14">
    <property type="entry name" value="OS06G0653700 PROTEIN"/>
    <property type="match status" value="1"/>
</dbReference>
<dbReference type="AlphaFoldDB" id="A0A0E0Q0Z6"/>
<protein>
    <submittedName>
        <fullName evidence="3">Uncharacterized protein</fullName>
    </submittedName>
</protein>
<dbReference type="Gramene" id="ORUFI06G24840.1">
    <property type="protein sequence ID" value="ORUFI06G24840.1"/>
    <property type="gene ID" value="ORUFI06G24840"/>
</dbReference>
<keyword evidence="2" id="KW-0812">Transmembrane</keyword>
<dbReference type="EnsemblPlants" id="ORUFI06G24840.1">
    <property type="protein sequence ID" value="ORUFI06G24840.1"/>
    <property type="gene ID" value="ORUFI06G24840"/>
</dbReference>
<feature type="transmembrane region" description="Helical" evidence="2">
    <location>
        <begin position="116"/>
        <end position="137"/>
    </location>
</feature>
<evidence type="ECO:0000313" key="3">
    <source>
        <dbReference type="EnsemblPlants" id="ORUFI06G24840.1"/>
    </source>
</evidence>
<dbReference type="OMA" id="CYACAAF"/>
<sequence length="306" mass="31787">MSRRRHAPPRPLDEPTVSMGEEEQRRSTVTAALLVLVACNLALALSGLSPPPPSAHDDDDAARVEPVGYLASVASSVLAVCVASSAARHGRRRGRLSVEAVLREARRTWTRPAVTALYVELLTTAMASLLLTLRAFLGAAAATGGGAGAELMAVSASAALVAWLGPVLFAHSDIACRMSLVVAAVEDGYQGPAAVDRAEALVTGRRARGIAVALAASLVEQAPSRWCGDGAPAFVVVPAVLAARLAACYACAARLAACYACAAFYYQCRAHHDKNTSSVLNLGESSMVDETEADAMDSVLGCFRLT</sequence>
<dbReference type="Proteomes" id="UP000008022">
    <property type="component" value="Unassembled WGS sequence"/>
</dbReference>
<name>A0A0E0Q0Z6_ORYRU</name>
<proteinExistence type="predicted"/>
<feature type="transmembrane region" description="Helical" evidence="2">
    <location>
        <begin position="29"/>
        <end position="48"/>
    </location>
</feature>
<organism evidence="3 4">
    <name type="scientific">Oryza rufipogon</name>
    <name type="common">Brownbeard rice</name>
    <name type="synonym">Asian wild rice</name>
    <dbReference type="NCBI Taxonomy" id="4529"/>
    <lineage>
        <taxon>Eukaryota</taxon>
        <taxon>Viridiplantae</taxon>
        <taxon>Streptophyta</taxon>
        <taxon>Embryophyta</taxon>
        <taxon>Tracheophyta</taxon>
        <taxon>Spermatophyta</taxon>
        <taxon>Magnoliopsida</taxon>
        <taxon>Liliopsida</taxon>
        <taxon>Poales</taxon>
        <taxon>Poaceae</taxon>
        <taxon>BOP clade</taxon>
        <taxon>Oryzoideae</taxon>
        <taxon>Oryzeae</taxon>
        <taxon>Oryzinae</taxon>
        <taxon>Oryza</taxon>
    </lineage>
</organism>
<accession>A0A0E0Q0Z6</accession>
<dbReference type="PANTHER" id="PTHR33133">
    <property type="entry name" value="OS08G0107100 PROTEIN-RELATED"/>
    <property type="match status" value="1"/>
</dbReference>
<dbReference type="HOGENOM" id="CLU_1006051_0_0_1"/>
<feature type="transmembrane region" description="Helical" evidence="2">
    <location>
        <begin position="149"/>
        <end position="170"/>
    </location>
</feature>
<keyword evidence="2" id="KW-0472">Membrane</keyword>
<evidence type="ECO:0000256" key="2">
    <source>
        <dbReference type="SAM" id="Phobius"/>
    </source>
</evidence>
<evidence type="ECO:0000256" key="1">
    <source>
        <dbReference type="SAM" id="MobiDB-lite"/>
    </source>
</evidence>
<evidence type="ECO:0000313" key="4">
    <source>
        <dbReference type="Proteomes" id="UP000008022"/>
    </source>
</evidence>
<keyword evidence="4" id="KW-1185">Reference proteome</keyword>